<comment type="subcellular location">
    <subcellularLocation>
        <location evidence="2">Nucleus</location>
    </subcellularLocation>
</comment>
<dbReference type="PANTHER" id="PTHR12395">
    <property type="entry name" value="DOM-3 RELATED"/>
    <property type="match status" value="1"/>
</dbReference>
<comment type="similarity">
    <text evidence="1 2">Belongs to the DXO/Dom3Z family.</text>
</comment>
<dbReference type="InterPro" id="IPR039039">
    <property type="entry name" value="RAI1-like_fam"/>
</dbReference>
<sequence>MSFEPLSVDPRKYNPDYEARPDISKVGEFSLDENRTHLANKRASARYLIRGYDHNRILESPLNLRDGYATWVPNQRGEKLKQIQQWIIEESKKGESLRKAVNADIVTSRGILVSVGNSPYDLEGDGIKLVCRKYQDVIFIQDFDTDKKMARESNQSFEDRLAEYTGRKFQKSVSTAEPDGTYDPSEPVNDNVEFYAVFNANLGGLNVLYRGQVNCLTPDGKEYLEAKTQVFRLGYGRYFPKKALKWWMQSRLTTVDKIVVGIRERIGIVNKVYYMDVDRVLEYCPNWDVNICFAVLETFLRTVHDIMQNLTEEEVLVVERKPGNYEFNFNVLDENDPSLEKYDIIEEDLKNRFD</sequence>
<dbReference type="PANTHER" id="PTHR12395:SF9">
    <property type="entry name" value="DECAPPING AND EXORIBONUCLEASE PROTEIN"/>
    <property type="match status" value="1"/>
</dbReference>
<evidence type="ECO:0000313" key="4">
    <source>
        <dbReference type="EMBL" id="KAI1718003.1"/>
    </source>
</evidence>
<dbReference type="GO" id="GO:0000166">
    <property type="term" value="F:nucleotide binding"/>
    <property type="evidence" value="ECO:0007669"/>
    <property type="project" value="UniProtKB-KW"/>
</dbReference>
<protein>
    <recommendedName>
        <fullName evidence="2">Decapping nuclease</fullName>
        <ecNumber evidence="2">3.6.1.-</ecNumber>
    </recommendedName>
</protein>
<dbReference type="GO" id="GO:0005829">
    <property type="term" value="C:cytosol"/>
    <property type="evidence" value="ECO:0007669"/>
    <property type="project" value="TreeGrafter"/>
</dbReference>
<dbReference type="GO" id="GO:0034353">
    <property type="term" value="F:mRNA 5'-diphosphatase activity"/>
    <property type="evidence" value="ECO:0007669"/>
    <property type="project" value="TreeGrafter"/>
</dbReference>
<name>A0AAD4NAV6_9BILA</name>
<evidence type="ECO:0000256" key="2">
    <source>
        <dbReference type="RuleBase" id="RU367113"/>
    </source>
</evidence>
<dbReference type="Proteomes" id="UP001201812">
    <property type="component" value="Unassembled WGS sequence"/>
</dbReference>
<comment type="function">
    <text evidence="2">Decapping enzyme for NAD-capped RNAs: specifically hydrolyzes the nicotinamide adenine dinucleotide (NAD) cap from a subset of RNAs by removing the entire NAD moiety from the 5'-end of an NAD-capped RNA.</text>
</comment>
<dbReference type="GO" id="GO:0004518">
    <property type="term" value="F:nuclease activity"/>
    <property type="evidence" value="ECO:0007669"/>
    <property type="project" value="UniProtKB-KW"/>
</dbReference>
<comment type="caution">
    <text evidence="4">The sequence shown here is derived from an EMBL/GenBank/DDBJ whole genome shotgun (WGS) entry which is preliminary data.</text>
</comment>
<keyword evidence="2" id="KW-0540">Nuclease</keyword>
<keyword evidence="2" id="KW-0694">RNA-binding</keyword>
<dbReference type="GO" id="GO:0003723">
    <property type="term" value="F:RNA binding"/>
    <property type="evidence" value="ECO:0007669"/>
    <property type="project" value="UniProtKB-KW"/>
</dbReference>
<keyword evidence="2" id="KW-0378">Hydrolase</keyword>
<keyword evidence="2" id="KW-0547">Nucleotide-binding</keyword>
<comment type="cofactor">
    <cofactor evidence="2">
        <name>a divalent metal cation</name>
        <dbReference type="ChEBI" id="CHEBI:60240"/>
    </cofactor>
</comment>
<keyword evidence="2" id="KW-0539">Nucleus</keyword>
<dbReference type="InterPro" id="IPR013961">
    <property type="entry name" value="RAI1"/>
</dbReference>
<evidence type="ECO:0000256" key="1">
    <source>
        <dbReference type="ARBA" id="ARBA00006562"/>
    </source>
</evidence>
<dbReference type="Pfam" id="PF08652">
    <property type="entry name" value="RAI1"/>
    <property type="match status" value="1"/>
</dbReference>
<dbReference type="GO" id="GO:0005634">
    <property type="term" value="C:nucleus"/>
    <property type="evidence" value="ECO:0007669"/>
    <property type="project" value="UniProtKB-SubCell"/>
</dbReference>
<keyword evidence="2" id="KW-0479">Metal-binding</keyword>
<dbReference type="GO" id="GO:0046872">
    <property type="term" value="F:metal ion binding"/>
    <property type="evidence" value="ECO:0007669"/>
    <property type="project" value="UniProtKB-KW"/>
</dbReference>
<gene>
    <name evidence="4" type="ORF">DdX_06413</name>
</gene>
<dbReference type="GO" id="GO:0110155">
    <property type="term" value="P:NAD-cap decapping"/>
    <property type="evidence" value="ECO:0007669"/>
    <property type="project" value="TreeGrafter"/>
</dbReference>
<feature type="domain" description="RAI1-like" evidence="3">
    <location>
        <begin position="25"/>
        <end position="344"/>
    </location>
</feature>
<accession>A0AAD4NAV6</accession>
<dbReference type="EC" id="3.6.1.-" evidence="2"/>
<proteinExistence type="inferred from homology"/>
<organism evidence="4 5">
    <name type="scientific">Ditylenchus destructor</name>
    <dbReference type="NCBI Taxonomy" id="166010"/>
    <lineage>
        <taxon>Eukaryota</taxon>
        <taxon>Metazoa</taxon>
        <taxon>Ecdysozoa</taxon>
        <taxon>Nematoda</taxon>
        <taxon>Chromadorea</taxon>
        <taxon>Rhabditida</taxon>
        <taxon>Tylenchina</taxon>
        <taxon>Tylenchomorpha</taxon>
        <taxon>Sphaerularioidea</taxon>
        <taxon>Anguinidae</taxon>
        <taxon>Anguininae</taxon>
        <taxon>Ditylenchus</taxon>
    </lineage>
</organism>
<keyword evidence="5" id="KW-1185">Reference proteome</keyword>
<reference evidence="4" key="1">
    <citation type="submission" date="2022-01" db="EMBL/GenBank/DDBJ databases">
        <title>Genome Sequence Resource for Two Populations of Ditylenchus destructor, the Migratory Endoparasitic Phytonematode.</title>
        <authorList>
            <person name="Zhang H."/>
            <person name="Lin R."/>
            <person name="Xie B."/>
        </authorList>
    </citation>
    <scope>NUCLEOTIDE SEQUENCE</scope>
    <source>
        <strain evidence="4">BazhouSP</strain>
    </source>
</reference>
<dbReference type="AlphaFoldDB" id="A0AAD4NAV6"/>
<evidence type="ECO:0000259" key="3">
    <source>
        <dbReference type="Pfam" id="PF08652"/>
    </source>
</evidence>
<evidence type="ECO:0000313" key="5">
    <source>
        <dbReference type="Proteomes" id="UP001201812"/>
    </source>
</evidence>
<dbReference type="GO" id="GO:0000956">
    <property type="term" value="P:nuclear-transcribed mRNA catabolic process"/>
    <property type="evidence" value="ECO:0007669"/>
    <property type="project" value="TreeGrafter"/>
</dbReference>
<dbReference type="EMBL" id="JAKKPZ010000008">
    <property type="protein sequence ID" value="KAI1718003.1"/>
    <property type="molecule type" value="Genomic_DNA"/>
</dbReference>